<dbReference type="RefSeq" id="XP_007830185.1">
    <property type="nucleotide sequence ID" value="XM_007831994.1"/>
</dbReference>
<feature type="region of interest" description="Disordered" evidence="1">
    <location>
        <begin position="932"/>
        <end position="958"/>
    </location>
</feature>
<proteinExistence type="predicted"/>
<feature type="compositionally biased region" description="Basic residues" evidence="1">
    <location>
        <begin position="1497"/>
        <end position="1506"/>
    </location>
</feature>
<sequence>MTGFKYLNQAESFLKEPYQPSQTPTNTERNSGSSDPDNTTRAGGLYQQSNRSRPSFSLFRQSNESRSNISLYGHSNQSRPNLSFVSDHGHSPTTSVHSVDKSKTDKGKKRAGRHRSKTAGAEASPSSPVTSSPISPLGNESTVHQRAARATRERMRDVNNPIKVHSRLSAIMDKDLPSSGIATVSLRLSELPDNILISRPVREMARDSPDSVATFQVQFHPGLDVNLNNMAEAIFRGQAMPVAREISADMVAKVDKPLSPIAERSSSPIVEESPSSIIEKPTFPVGEILTSPSKRRRASTKSVHFSEEDKIFHITPAGSSASKDMLANSEGCAVASDDESKIQGKQDEDHDQGQQSDDGADEIQDQHEDHNRSNVQDNDEDKEDVDRTEDPGETSFSSESDSGDAQPESGEDTSHSFILPEFDFELSASRFSSIFADDGEAPEVPAVDESSGSISLSSPPEVLAAHEPDRESQSDSANNESIIIPTADQEKVETTDEVTEGIEIDAQKSDTVIVEQCYPDADEQGCHNADEQDVIGDNDLQDATAAEQSDDVSDKDNSVITADSQRTTTADGENTVSNDDNSTIIADEQSAIIADESNTVSNDQDSIIVNVSNTSVADEQTSIDTHIEARDNQTDQAERTESNDTNQQTEDYVDDDVEVSSIFSLLINKQRNEQVTDNGQSRQQEVMPRAESPTMGEIGEQHVMVTIPPLVPRPRPNVTSQRSHLPILPRYPPPTPAPSYPVPNLPKEVIPPMPLVPAVAPLRLHQRSEQDLRGSTRNLPVLPRASQIPAPGTSSGLPIPAPSTPRRPALRTAKSFQLQHEDSPRPVPSRSLIPELPARAPVVKLQSSTPDAPSRIPAIPPRMRPLRPSMSINDMATASNKQNQPSFAQRAEKASYNRPSADIPRPSQSRIEVIKETQVSEQKLSAEETVPLGPTISRHVPKPRQVLQPQPEQAEPSRLRKIATRSLGSLAGGSYRSSNRSFGNLKAAAAETSNHPLPYKKWLHSSEAATLQDDLSRGYDANSPYIRQRHQVPMPIPPAVNSRTSSIGATDAGPGYSAASTGLHSSRVPRRPQFGRSNIPPVANAASGPDQTRLSQVLETDETTPKRGPPTPQTISGHRYRRPATPQSPFVRDQHSPVTPQATAVSQQQNTPENNIQRQLYEMLDHEIERQRTRPVRQEEIASSPLSARTPEAPPRRSIAPTPPRRIPTVRRSTDTIRTATMALPCGHTEVQHRSLTDEDRRACGISGGRALERSSSDNFFRNQRPYDLALHRPRQFFAHAGLTARVSTPTSVSTQAFLFPEGAEAFNRTYDPERPGGRDLTSRMPRSATAPALLPCSPEAANRSEDQAEDRVEDRAEDWAKDRPDVPSPGTAAQRSFAKLCSRFTIAELRSAYGGETEEEIVRALRSDQSGGIKGGETAEQPHDPFVGVPEHSNILYSASAGGPRDLVAARDREQGGPYDEEVSQLEGVVAASTPRQEDKKLTLRSSKSVSSLLTRFRRGKGEKK</sequence>
<evidence type="ECO:0000256" key="1">
    <source>
        <dbReference type="SAM" id="MobiDB-lite"/>
    </source>
</evidence>
<accession>W3XH21</accession>
<feature type="region of interest" description="Disordered" evidence="1">
    <location>
        <begin position="522"/>
        <end position="557"/>
    </location>
</feature>
<dbReference type="Proteomes" id="UP000030651">
    <property type="component" value="Unassembled WGS sequence"/>
</dbReference>
<feature type="region of interest" description="Disordered" evidence="1">
    <location>
        <begin position="671"/>
        <end position="692"/>
    </location>
</feature>
<feature type="region of interest" description="Disordered" evidence="1">
    <location>
        <begin position="710"/>
        <end position="732"/>
    </location>
</feature>
<feature type="compositionally biased region" description="Polar residues" evidence="1">
    <location>
        <begin position="19"/>
        <end position="84"/>
    </location>
</feature>
<feature type="region of interest" description="Disordered" evidence="1">
    <location>
        <begin position="1034"/>
        <end position="1154"/>
    </location>
</feature>
<feature type="region of interest" description="Disordered" evidence="1">
    <location>
        <begin position="625"/>
        <end position="650"/>
    </location>
</feature>
<feature type="region of interest" description="Disordered" evidence="1">
    <location>
        <begin position="438"/>
        <end position="497"/>
    </location>
</feature>
<feature type="region of interest" description="Disordered" evidence="1">
    <location>
        <begin position="1447"/>
        <end position="1506"/>
    </location>
</feature>
<feature type="compositionally biased region" description="Low complexity" evidence="1">
    <location>
        <begin position="265"/>
        <end position="281"/>
    </location>
</feature>
<feature type="compositionally biased region" description="Basic and acidic residues" evidence="1">
    <location>
        <begin position="625"/>
        <end position="642"/>
    </location>
</feature>
<feature type="region of interest" description="Disordered" evidence="1">
    <location>
        <begin position="878"/>
        <end position="905"/>
    </location>
</feature>
<feature type="region of interest" description="Disordered" evidence="1">
    <location>
        <begin position="320"/>
        <end position="420"/>
    </location>
</feature>
<feature type="region of interest" description="Disordered" evidence="1">
    <location>
        <begin position="1169"/>
        <end position="1209"/>
    </location>
</feature>
<feature type="compositionally biased region" description="Polar residues" evidence="1">
    <location>
        <begin position="1089"/>
        <end position="1098"/>
    </location>
</feature>
<evidence type="ECO:0000313" key="2">
    <source>
        <dbReference type="EMBL" id="ETS85388.1"/>
    </source>
</evidence>
<dbReference type="OrthoDB" id="10459614at2759"/>
<feature type="compositionally biased region" description="Basic and acidic residues" evidence="1">
    <location>
        <begin position="1311"/>
        <end position="1322"/>
    </location>
</feature>
<feature type="compositionally biased region" description="Basic residues" evidence="1">
    <location>
        <begin position="106"/>
        <end position="117"/>
    </location>
</feature>
<feature type="compositionally biased region" description="Polar residues" evidence="1">
    <location>
        <begin position="1485"/>
        <end position="1495"/>
    </location>
</feature>
<organism evidence="2 3">
    <name type="scientific">Pestalotiopsis fici (strain W106-1 / CGMCC3.15140)</name>
    <dbReference type="NCBI Taxonomy" id="1229662"/>
    <lineage>
        <taxon>Eukaryota</taxon>
        <taxon>Fungi</taxon>
        <taxon>Dikarya</taxon>
        <taxon>Ascomycota</taxon>
        <taxon>Pezizomycotina</taxon>
        <taxon>Sordariomycetes</taxon>
        <taxon>Xylariomycetidae</taxon>
        <taxon>Amphisphaeriales</taxon>
        <taxon>Sporocadaceae</taxon>
        <taxon>Pestalotiopsis</taxon>
    </lineage>
</organism>
<feature type="compositionally biased region" description="Polar residues" evidence="1">
    <location>
        <begin position="878"/>
        <end position="887"/>
    </location>
</feature>
<dbReference type="InParanoid" id="W3XH21"/>
<feature type="region of interest" description="Disordered" evidence="1">
    <location>
        <begin position="1308"/>
        <end position="1374"/>
    </location>
</feature>
<evidence type="ECO:0000313" key="3">
    <source>
        <dbReference type="Proteomes" id="UP000030651"/>
    </source>
</evidence>
<gene>
    <name evidence="2" type="ORF">PFICI_03413</name>
</gene>
<dbReference type="EMBL" id="KI912110">
    <property type="protein sequence ID" value="ETS85388.1"/>
    <property type="molecule type" value="Genomic_DNA"/>
</dbReference>
<name>W3XH21_PESFW</name>
<reference evidence="3" key="1">
    <citation type="journal article" date="2015" name="BMC Genomics">
        <title>Genomic and transcriptomic analysis of the endophytic fungus Pestalotiopsis fici reveals its lifestyle and high potential for synthesis of natural products.</title>
        <authorList>
            <person name="Wang X."/>
            <person name="Zhang X."/>
            <person name="Liu L."/>
            <person name="Xiang M."/>
            <person name="Wang W."/>
            <person name="Sun X."/>
            <person name="Che Y."/>
            <person name="Guo L."/>
            <person name="Liu G."/>
            <person name="Guo L."/>
            <person name="Wang C."/>
            <person name="Yin W.B."/>
            <person name="Stadler M."/>
            <person name="Zhang X."/>
            <person name="Liu X."/>
        </authorList>
    </citation>
    <scope>NUCLEOTIDE SEQUENCE [LARGE SCALE GENOMIC DNA]</scope>
    <source>
        <strain evidence="3">W106-1 / CGMCC3.15140</strain>
    </source>
</reference>
<feature type="compositionally biased region" description="Polar residues" evidence="1">
    <location>
        <begin position="671"/>
        <end position="684"/>
    </location>
</feature>
<feature type="compositionally biased region" description="Basic and acidic residues" evidence="1">
    <location>
        <begin position="1169"/>
        <end position="1180"/>
    </location>
</feature>
<feature type="compositionally biased region" description="Basic and acidic residues" evidence="1">
    <location>
        <begin position="464"/>
        <end position="473"/>
    </location>
</feature>
<dbReference type="GeneID" id="19268426"/>
<feature type="compositionally biased region" description="Acidic residues" evidence="1">
    <location>
        <begin position="531"/>
        <end position="540"/>
    </location>
</feature>
<feature type="compositionally biased region" description="Low complexity" evidence="1">
    <location>
        <begin position="124"/>
        <end position="136"/>
    </location>
</feature>
<dbReference type="HOGENOM" id="CLU_248423_0_0_1"/>
<feature type="compositionally biased region" description="Basic and acidic residues" evidence="1">
    <location>
        <begin position="1343"/>
        <end position="1366"/>
    </location>
</feature>
<protein>
    <submittedName>
        <fullName evidence="2">Uncharacterized protein</fullName>
    </submittedName>
</protein>
<feature type="region of interest" description="Disordered" evidence="1">
    <location>
        <begin position="1410"/>
        <end position="1431"/>
    </location>
</feature>
<keyword evidence="3" id="KW-1185">Reference proteome</keyword>
<feature type="compositionally biased region" description="Basic and acidic residues" evidence="1">
    <location>
        <begin position="338"/>
        <end position="352"/>
    </location>
</feature>
<feature type="region of interest" description="Disordered" evidence="1">
    <location>
        <begin position="1"/>
        <end position="143"/>
    </location>
</feature>
<feature type="region of interest" description="Disordered" evidence="1">
    <location>
        <begin position="264"/>
        <end position="284"/>
    </location>
</feature>
<feature type="compositionally biased region" description="Polar residues" evidence="1">
    <location>
        <begin position="1136"/>
        <end position="1154"/>
    </location>
</feature>
<feature type="region of interest" description="Disordered" evidence="1">
    <location>
        <begin position="770"/>
        <end position="864"/>
    </location>
</feature>
<dbReference type="KEGG" id="pfy:PFICI_03413"/>